<sequence>MHGEQQRFVLVGQQLAVRQRAGRDHAHHLALHRPLGRAHLAHLLGNRHRFAHLDEATQIVLQRVKGHPRHDDRLARRLPTLRERDIQQPRGLLGIRVEQLVKIAHAIEEQGVGVLCLQCQVLRHHGGMRA</sequence>
<gene>
    <name evidence="1" type="ORF">SDC9_118356</name>
</gene>
<evidence type="ECO:0000313" key="1">
    <source>
        <dbReference type="EMBL" id="MPM71391.1"/>
    </source>
</evidence>
<name>A0A645C362_9ZZZZ</name>
<comment type="caution">
    <text evidence="1">The sequence shown here is derived from an EMBL/GenBank/DDBJ whole genome shotgun (WGS) entry which is preliminary data.</text>
</comment>
<dbReference type="AlphaFoldDB" id="A0A645C362"/>
<accession>A0A645C362</accession>
<dbReference type="EMBL" id="VSSQ01024086">
    <property type="protein sequence ID" value="MPM71391.1"/>
    <property type="molecule type" value="Genomic_DNA"/>
</dbReference>
<dbReference type="AntiFam" id="ANF00084">
    <property type="entry name" value="Shadow ORF (opposite mutS)"/>
</dbReference>
<organism evidence="1">
    <name type="scientific">bioreactor metagenome</name>
    <dbReference type="NCBI Taxonomy" id="1076179"/>
    <lineage>
        <taxon>unclassified sequences</taxon>
        <taxon>metagenomes</taxon>
        <taxon>ecological metagenomes</taxon>
    </lineage>
</organism>
<proteinExistence type="predicted"/>
<reference evidence="1" key="1">
    <citation type="submission" date="2019-08" db="EMBL/GenBank/DDBJ databases">
        <authorList>
            <person name="Kucharzyk K."/>
            <person name="Murdoch R.W."/>
            <person name="Higgins S."/>
            <person name="Loffler F."/>
        </authorList>
    </citation>
    <scope>NUCLEOTIDE SEQUENCE</scope>
</reference>
<protein>
    <submittedName>
        <fullName evidence="1">Uncharacterized protein</fullName>
    </submittedName>
</protein>